<dbReference type="EMBL" id="QXFW01000234">
    <property type="protein sequence ID" value="KAE9019512.1"/>
    <property type="molecule type" value="Genomic_DNA"/>
</dbReference>
<proteinExistence type="predicted"/>
<dbReference type="EMBL" id="QXGE01000498">
    <property type="protein sequence ID" value="KAE9310770.1"/>
    <property type="molecule type" value="Genomic_DNA"/>
</dbReference>
<evidence type="ECO:0000313" key="5">
    <source>
        <dbReference type="EMBL" id="KAE9223125.1"/>
    </source>
</evidence>
<dbReference type="EMBL" id="QXGB01000239">
    <property type="protein sequence ID" value="KAE9223125.1"/>
    <property type="molecule type" value="Genomic_DNA"/>
</dbReference>
<dbReference type="Proteomes" id="UP000440367">
    <property type="component" value="Unassembled WGS sequence"/>
</dbReference>
<evidence type="ECO:0000313" key="10">
    <source>
        <dbReference type="Proteomes" id="UP000433483"/>
    </source>
</evidence>
<gene>
    <name evidence="8" type="ORF">PF001_g10041</name>
    <name evidence="6" type="ORF">PF002_g7452</name>
    <name evidence="7" type="ORF">PF004_g5307</name>
    <name evidence="5" type="ORF">PF005_g6424</name>
    <name evidence="4" type="ORF">PF006_g5656</name>
    <name evidence="3" type="ORF">PF007_g6540</name>
    <name evidence="1" type="ORF">PF009_g6944</name>
    <name evidence="2" type="ORF">PF011_g5799</name>
</gene>
<evidence type="ECO:0000313" key="8">
    <source>
        <dbReference type="EMBL" id="KAE9310770.1"/>
    </source>
</evidence>
<evidence type="ECO:0000313" key="11">
    <source>
        <dbReference type="Proteomes" id="UP000437068"/>
    </source>
</evidence>
<dbReference type="Proteomes" id="UP000476176">
    <property type="component" value="Unassembled WGS sequence"/>
</dbReference>
<evidence type="ECO:0000313" key="7">
    <source>
        <dbReference type="EMBL" id="KAE9245273.1"/>
    </source>
</evidence>
<dbReference type="EMBL" id="QXFZ01000245">
    <property type="protein sequence ID" value="KAE9124928.1"/>
    <property type="molecule type" value="Genomic_DNA"/>
</dbReference>
<dbReference type="EMBL" id="QXGA01000215">
    <property type="protein sequence ID" value="KAE9149909.1"/>
    <property type="molecule type" value="Genomic_DNA"/>
</dbReference>
<evidence type="ECO:0000313" key="1">
    <source>
        <dbReference type="EMBL" id="KAE8943327.1"/>
    </source>
</evidence>
<accession>A0A6A3USD5</accession>
<sequence length="121" mass="12988">MADGRSQDAAADVRAICDACISNETRKKYTSSTRGIKTWIREAFSEDRSVPVGGVKLLNFAIDNTLKSAFGVVGASASQFDVVSFKKIAANSKEPSTALLRVQRGGLETAGCHHHVHEPPE</sequence>
<evidence type="ECO:0000313" key="14">
    <source>
        <dbReference type="Proteomes" id="UP000441208"/>
    </source>
</evidence>
<evidence type="ECO:0000313" key="16">
    <source>
        <dbReference type="Proteomes" id="UP000476176"/>
    </source>
</evidence>
<dbReference type="Proteomes" id="UP000440732">
    <property type="component" value="Unassembled WGS sequence"/>
</dbReference>
<organism evidence="4 13">
    <name type="scientific">Phytophthora fragariae</name>
    <dbReference type="NCBI Taxonomy" id="53985"/>
    <lineage>
        <taxon>Eukaryota</taxon>
        <taxon>Sar</taxon>
        <taxon>Stramenopiles</taxon>
        <taxon>Oomycota</taxon>
        <taxon>Peronosporomycetes</taxon>
        <taxon>Peronosporales</taxon>
        <taxon>Peronosporaceae</taxon>
        <taxon>Phytophthora</taxon>
    </lineage>
</organism>
<dbReference type="Proteomes" id="UP000441208">
    <property type="component" value="Unassembled WGS sequence"/>
</dbReference>
<evidence type="ECO:0000313" key="13">
    <source>
        <dbReference type="Proteomes" id="UP000440732"/>
    </source>
</evidence>
<evidence type="ECO:0000313" key="9">
    <source>
        <dbReference type="Proteomes" id="UP000429523"/>
    </source>
</evidence>
<dbReference type="OrthoDB" id="10272941at2759"/>
<evidence type="ECO:0000313" key="4">
    <source>
        <dbReference type="EMBL" id="KAE9149909.1"/>
    </source>
</evidence>
<dbReference type="Proteomes" id="UP000460718">
    <property type="component" value="Unassembled WGS sequence"/>
</dbReference>
<dbReference type="EMBL" id="QXGF01000257">
    <property type="protein sequence ID" value="KAE8943327.1"/>
    <property type="molecule type" value="Genomic_DNA"/>
</dbReference>
<comment type="caution">
    <text evidence="4">The sequence shown here is derived from an EMBL/GenBank/DDBJ whole genome shotgun (WGS) entry which is preliminary data.</text>
</comment>
<dbReference type="EMBL" id="QXGC01000196">
    <property type="protein sequence ID" value="KAE9245273.1"/>
    <property type="molecule type" value="Genomic_DNA"/>
</dbReference>
<dbReference type="Proteomes" id="UP000433483">
    <property type="component" value="Unassembled WGS sequence"/>
</dbReference>
<dbReference type="EMBL" id="QXGD01000276">
    <property type="protein sequence ID" value="KAE9245046.1"/>
    <property type="molecule type" value="Genomic_DNA"/>
</dbReference>
<evidence type="ECO:0000313" key="6">
    <source>
        <dbReference type="EMBL" id="KAE9245046.1"/>
    </source>
</evidence>
<keyword evidence="10" id="KW-1185">Reference proteome</keyword>
<evidence type="ECO:0000313" key="12">
    <source>
        <dbReference type="Proteomes" id="UP000440367"/>
    </source>
</evidence>
<evidence type="ECO:0000313" key="3">
    <source>
        <dbReference type="EMBL" id="KAE9124928.1"/>
    </source>
</evidence>
<dbReference type="Proteomes" id="UP000437068">
    <property type="component" value="Unassembled WGS sequence"/>
</dbReference>
<dbReference type="AlphaFoldDB" id="A0A6A3USD5"/>
<reference evidence="9 10" key="1">
    <citation type="submission" date="2018-08" db="EMBL/GenBank/DDBJ databases">
        <title>Genomic investigation of the strawberry pathogen Phytophthora fragariae indicates pathogenicity is determined by transcriptional variation in three key races.</title>
        <authorList>
            <person name="Adams T.M."/>
            <person name="Armitage A.D."/>
            <person name="Sobczyk M.K."/>
            <person name="Bates H.J."/>
            <person name="Dunwell J.M."/>
            <person name="Nellist C.F."/>
            <person name="Harrison R.J."/>
        </authorList>
    </citation>
    <scope>NUCLEOTIDE SEQUENCE [LARGE SCALE GENOMIC DNA]</scope>
    <source>
        <strain evidence="8 11">A4</strain>
        <strain evidence="6 12">BC-1</strain>
        <strain evidence="7 16">BC-23</strain>
        <strain evidence="5 10">NOV-27</strain>
        <strain evidence="4 13">NOV-5</strain>
        <strain evidence="3 14">NOV-71</strain>
        <strain evidence="1 9">NOV-9</strain>
        <strain evidence="2 15">SCRP245</strain>
    </source>
</reference>
<name>A0A6A3USD5_9STRA</name>
<evidence type="ECO:0000313" key="15">
    <source>
        <dbReference type="Proteomes" id="UP000460718"/>
    </source>
</evidence>
<dbReference type="Proteomes" id="UP000429523">
    <property type="component" value="Unassembled WGS sequence"/>
</dbReference>
<evidence type="ECO:0000313" key="2">
    <source>
        <dbReference type="EMBL" id="KAE9019512.1"/>
    </source>
</evidence>
<protein>
    <submittedName>
        <fullName evidence="4">Uncharacterized protein</fullName>
    </submittedName>
</protein>